<accession>A0A7S2GZ39</accession>
<sequence length="108" mass="12331">MRRLTHLEATSLVDFMRLALLCNCTWRFVNFNIDHREHKSCQDAYKELQARIIILEDEKICTEINALGASFRSKDTSARRSASSTEVAIAMVMVAVLGVIIVQGYLRR</sequence>
<evidence type="ECO:0000313" key="2">
    <source>
        <dbReference type="EMBL" id="CAD9475800.1"/>
    </source>
</evidence>
<reference evidence="2" key="1">
    <citation type="submission" date="2021-01" db="EMBL/GenBank/DDBJ databases">
        <authorList>
            <person name="Corre E."/>
            <person name="Pelletier E."/>
            <person name="Niang G."/>
            <person name="Scheremetjew M."/>
            <person name="Finn R."/>
            <person name="Kale V."/>
            <person name="Holt S."/>
            <person name="Cochrane G."/>
            <person name="Meng A."/>
            <person name="Brown T."/>
            <person name="Cohen L."/>
        </authorList>
    </citation>
    <scope>NUCLEOTIDE SEQUENCE</scope>
    <source>
        <strain evidence="2">CCMP1381</strain>
    </source>
</reference>
<protein>
    <submittedName>
        <fullName evidence="2">Uncharacterized protein</fullName>
    </submittedName>
</protein>
<evidence type="ECO:0000256" key="1">
    <source>
        <dbReference type="SAM" id="Phobius"/>
    </source>
</evidence>
<dbReference type="AlphaFoldDB" id="A0A7S2GZ39"/>
<name>A0A7S2GZ39_9STRA</name>
<keyword evidence="1" id="KW-0472">Membrane</keyword>
<dbReference type="EMBL" id="HBGS01055146">
    <property type="protein sequence ID" value="CAD9475800.1"/>
    <property type="molecule type" value="Transcribed_RNA"/>
</dbReference>
<proteinExistence type="predicted"/>
<feature type="transmembrane region" description="Helical" evidence="1">
    <location>
        <begin position="87"/>
        <end position="106"/>
    </location>
</feature>
<keyword evidence="1" id="KW-0812">Transmembrane</keyword>
<gene>
    <name evidence="2" type="ORF">DSPE1174_LOCUS28540</name>
</gene>
<keyword evidence="1" id="KW-1133">Transmembrane helix</keyword>
<organism evidence="2">
    <name type="scientific">Octactis speculum</name>
    <dbReference type="NCBI Taxonomy" id="3111310"/>
    <lineage>
        <taxon>Eukaryota</taxon>
        <taxon>Sar</taxon>
        <taxon>Stramenopiles</taxon>
        <taxon>Ochrophyta</taxon>
        <taxon>Dictyochophyceae</taxon>
        <taxon>Dictyochales</taxon>
        <taxon>Dictyochaceae</taxon>
        <taxon>Octactis</taxon>
    </lineage>
</organism>